<dbReference type="PANTHER" id="PTHR30146">
    <property type="entry name" value="LACI-RELATED TRANSCRIPTIONAL REPRESSOR"/>
    <property type="match status" value="1"/>
</dbReference>
<evidence type="ECO:0000256" key="2">
    <source>
        <dbReference type="ARBA" id="ARBA00023015"/>
    </source>
</evidence>
<dbReference type="PROSITE" id="PS50932">
    <property type="entry name" value="HTH_LACI_2"/>
    <property type="match status" value="1"/>
</dbReference>
<dbReference type="CDD" id="cd01392">
    <property type="entry name" value="HTH_LacI"/>
    <property type="match status" value="1"/>
</dbReference>
<dbReference type="PROSITE" id="PS00356">
    <property type="entry name" value="HTH_LACI_1"/>
    <property type="match status" value="1"/>
</dbReference>
<proteinExistence type="predicted"/>
<keyword evidence="4" id="KW-0804">Transcription</keyword>
<dbReference type="Proteomes" id="UP000262427">
    <property type="component" value="Chromosome CM"/>
</dbReference>
<reference evidence="15" key="4">
    <citation type="submission" date="2021-10" db="EMBL/GenBank/DDBJ databases">
        <title>Complete genome sequences of five Ralstonia solancearum strains isolated from sunflower.</title>
        <authorList>
            <person name="She X."/>
            <person name="He Z."/>
        </authorList>
    </citation>
    <scope>NUCLEOTIDE SEQUENCE</scope>
    <source>
        <strain evidence="15">RS638</strain>
    </source>
</reference>
<name>A0A0K1ZLC7_RALSL</name>
<organism evidence="13">
    <name type="scientific">Ralstonia solanacearum</name>
    <name type="common">Pseudomonas solanacearum</name>
    <dbReference type="NCBI Taxonomy" id="305"/>
    <lineage>
        <taxon>Bacteria</taxon>
        <taxon>Pseudomonadati</taxon>
        <taxon>Pseudomonadota</taxon>
        <taxon>Betaproteobacteria</taxon>
        <taxon>Burkholderiales</taxon>
        <taxon>Burkholderiaceae</taxon>
        <taxon>Ralstonia</taxon>
        <taxon>Ralstonia solanacearum species complex</taxon>
    </lineage>
</organism>
<keyword evidence="1" id="KW-0678">Repressor</keyword>
<dbReference type="InterPro" id="IPR010982">
    <property type="entry name" value="Lambda_DNA-bd_dom_sf"/>
</dbReference>
<evidence type="ECO:0000256" key="4">
    <source>
        <dbReference type="ARBA" id="ARBA00023163"/>
    </source>
</evidence>
<dbReference type="EMBL" id="CP025741">
    <property type="protein sequence ID" value="AYA47103.1"/>
    <property type="molecule type" value="Genomic_DNA"/>
</dbReference>
<reference evidence="13" key="1">
    <citation type="submission" date="2015-10" db="EMBL/GenBank/DDBJ databases">
        <authorList>
            <person name="Gilbert D.G."/>
        </authorList>
    </citation>
    <scope>NUCLEOTIDE SEQUENCE</scope>
    <source>
        <strain evidence="13">Phyl III-seqv23</strain>
    </source>
</reference>
<dbReference type="EMBL" id="CP085043">
    <property type="protein sequence ID" value="UZF13905.1"/>
    <property type="molecule type" value="Genomic_DNA"/>
</dbReference>
<dbReference type="EMBL" id="LN899823">
    <property type="protein sequence ID" value="CUV24196.1"/>
    <property type="molecule type" value="Genomic_DNA"/>
</dbReference>
<dbReference type="Gene3D" id="1.10.260.40">
    <property type="entry name" value="lambda repressor-like DNA-binding domains"/>
    <property type="match status" value="1"/>
</dbReference>
<dbReference type="InterPro" id="IPR000843">
    <property type="entry name" value="HTH_LacI"/>
</dbReference>
<dbReference type="EMBL" id="LN899826">
    <property type="protein sequence ID" value="CUV39992.1"/>
    <property type="molecule type" value="Genomic_DNA"/>
</dbReference>
<evidence type="ECO:0000313" key="11">
    <source>
        <dbReference type="EMBL" id="CUV39992.1"/>
    </source>
</evidence>
<dbReference type="Pfam" id="PF00356">
    <property type="entry name" value="LacI"/>
    <property type="match status" value="1"/>
</dbReference>
<dbReference type="EMBL" id="LN899827">
    <property type="protein sequence ID" value="CUV47642.1"/>
    <property type="molecule type" value="Genomic_DNA"/>
</dbReference>
<dbReference type="EMBL" id="LN899820">
    <property type="protein sequence ID" value="CUV53588.1"/>
    <property type="molecule type" value="Genomic_DNA"/>
</dbReference>
<gene>
    <name evidence="13" type="primary">purR</name>
    <name evidence="15" type="ORF">LH706_12780</name>
    <name evidence="7" type="ORF">PSS4_v1_1100013</name>
    <name evidence="14" type="ORF">RD1301_v1_710015</name>
    <name evidence="6" type="ORF">RSP824_11735</name>
    <name evidence="8" type="ORF">RUN1744_v1_590013</name>
    <name evidence="9" type="ORF">RUN1985_v1_660104</name>
    <name evidence="13" type="ORF">RUN215_v1_150013</name>
    <name evidence="10" type="ORF">TD1301_v1_2120013</name>
    <name evidence="11" type="ORF">TF3108_v1_360033</name>
    <name evidence="12" type="ORF">TO10_v1_1060013</name>
</gene>
<dbReference type="EMBL" id="LN899825">
    <property type="protein sequence ID" value="CUV36423.1"/>
    <property type="molecule type" value="Genomic_DNA"/>
</dbReference>
<dbReference type="InterPro" id="IPR046335">
    <property type="entry name" value="LacI/GalR-like_sensor"/>
</dbReference>
<dbReference type="GO" id="GO:0003700">
    <property type="term" value="F:DNA-binding transcription factor activity"/>
    <property type="evidence" value="ECO:0007669"/>
    <property type="project" value="TreeGrafter"/>
</dbReference>
<dbReference type="Pfam" id="PF13377">
    <property type="entry name" value="Peripla_BP_3"/>
    <property type="match status" value="1"/>
</dbReference>
<evidence type="ECO:0000313" key="7">
    <source>
        <dbReference type="EMBL" id="CUV19720.1"/>
    </source>
</evidence>
<dbReference type="SMART" id="SM00354">
    <property type="entry name" value="HTH_LACI"/>
    <property type="match status" value="1"/>
</dbReference>
<dbReference type="EMBL" id="LN899824">
    <property type="protein sequence ID" value="CUV30606.1"/>
    <property type="molecule type" value="Genomic_DNA"/>
</dbReference>
<dbReference type="AlphaFoldDB" id="A0A0K1ZLC7"/>
<dbReference type="SUPFAM" id="SSF53822">
    <property type="entry name" value="Periplasmic binding protein-like I"/>
    <property type="match status" value="1"/>
</dbReference>
<reference evidence="6" key="2">
    <citation type="submission" date="2018-01" db="EMBL/GenBank/DDBJ databases">
        <title>Ralstonia pseudosolanacearum P824 infects blueberry.</title>
        <authorList>
            <person name="Bocsanczy A.M."/>
            <person name="Norman D.J."/>
        </authorList>
    </citation>
    <scope>NUCLEOTIDE SEQUENCE</scope>
    <source>
        <strain evidence="6">P824</strain>
    </source>
</reference>
<evidence type="ECO:0000313" key="14">
    <source>
        <dbReference type="EMBL" id="CUV60113.1"/>
    </source>
</evidence>
<protein>
    <submittedName>
        <fullName evidence="13">HTH-type transcriptional repressor PurR</fullName>
    </submittedName>
    <submittedName>
        <fullName evidence="15">LacI family transcriptional regulator</fullName>
    </submittedName>
</protein>
<evidence type="ECO:0000259" key="5">
    <source>
        <dbReference type="PROSITE" id="PS50932"/>
    </source>
</evidence>
<dbReference type="EMBL" id="LN899822">
    <property type="protein sequence ID" value="CUV60113.1"/>
    <property type="molecule type" value="Genomic_DNA"/>
</dbReference>
<evidence type="ECO:0000256" key="1">
    <source>
        <dbReference type="ARBA" id="ARBA00022491"/>
    </source>
</evidence>
<evidence type="ECO:0000313" key="9">
    <source>
        <dbReference type="EMBL" id="CUV30606.1"/>
    </source>
</evidence>
<evidence type="ECO:0000313" key="12">
    <source>
        <dbReference type="EMBL" id="CUV47642.1"/>
    </source>
</evidence>
<sequence>MATIKDVAALAGVSFTTVSHVINNTRPVNSETRKRVEEAIRATRYVPSAVARSLKHRTTRTIGVLVPTATNPYFAELARGIEDVCAAAGYSVILCNSDDDPRKQRDYLRVLMEKRVDGLIVSSAGPDNALLDALGESALPVVMVDRPTEGILADQVQIDHEEGAYLATRHLLELGHRRIACISGPSTLSVTAGRLAGFHRALREAGVPEHAARVAEGDFTSPGGYRAARELLTTGETPTAIFASNDLMGIGALRAAAELGIAVPKELSIIGFDDIELSRYVYPALSTVGQSIRQLGETTASTLLEHLTDHAARHHHEIPDAPRRIVLPPRLSLRESTAEPARPARAA</sequence>
<dbReference type="GO" id="GO:0000976">
    <property type="term" value="F:transcription cis-regulatory region binding"/>
    <property type="evidence" value="ECO:0007669"/>
    <property type="project" value="TreeGrafter"/>
</dbReference>
<dbReference type="PANTHER" id="PTHR30146:SF148">
    <property type="entry name" value="HTH-TYPE TRANSCRIPTIONAL REPRESSOR PURR-RELATED"/>
    <property type="match status" value="1"/>
</dbReference>
<reference evidence="16" key="3">
    <citation type="submission" date="2018-01" db="EMBL/GenBank/DDBJ databases">
        <title>Raltonia solanacearum P824 infects blueberry.</title>
        <authorList>
            <person name="Bocsanczy A.M."/>
            <person name="Norman D.J."/>
        </authorList>
    </citation>
    <scope>NUCLEOTIDE SEQUENCE [LARGE SCALE GENOMIC DNA]</scope>
    <source>
        <strain evidence="16">P824</strain>
    </source>
</reference>
<dbReference type="PRINTS" id="PR00036">
    <property type="entry name" value="HTHLACI"/>
</dbReference>
<keyword evidence="3" id="KW-0238">DNA-binding</keyword>
<evidence type="ECO:0000313" key="16">
    <source>
        <dbReference type="Proteomes" id="UP000262427"/>
    </source>
</evidence>
<dbReference type="Gene3D" id="3.40.50.2300">
    <property type="match status" value="2"/>
</dbReference>
<keyword evidence="2" id="KW-0805">Transcription regulation</keyword>
<dbReference type="SUPFAM" id="SSF47413">
    <property type="entry name" value="lambda repressor-like DNA-binding domains"/>
    <property type="match status" value="1"/>
</dbReference>
<evidence type="ECO:0000256" key="3">
    <source>
        <dbReference type="ARBA" id="ARBA00023125"/>
    </source>
</evidence>
<feature type="domain" description="HTH lacI-type" evidence="5">
    <location>
        <begin position="2"/>
        <end position="56"/>
    </location>
</feature>
<dbReference type="InterPro" id="IPR028082">
    <property type="entry name" value="Peripla_BP_I"/>
</dbReference>
<evidence type="ECO:0000313" key="6">
    <source>
        <dbReference type="EMBL" id="AYA47103.1"/>
    </source>
</evidence>
<evidence type="ECO:0000313" key="13">
    <source>
        <dbReference type="EMBL" id="CUV53588.1"/>
    </source>
</evidence>
<accession>A0A0K1ZLC7</accession>
<evidence type="ECO:0000313" key="8">
    <source>
        <dbReference type="EMBL" id="CUV24196.1"/>
    </source>
</evidence>
<dbReference type="PATRIC" id="fig|305.107.peg.3920"/>
<evidence type="ECO:0000313" key="15">
    <source>
        <dbReference type="EMBL" id="UZF13905.1"/>
    </source>
</evidence>
<evidence type="ECO:0000313" key="10">
    <source>
        <dbReference type="EMBL" id="CUV36423.1"/>
    </source>
</evidence>
<dbReference type="EMBL" id="LN899821">
    <property type="protein sequence ID" value="CUV19720.1"/>
    <property type="molecule type" value="Genomic_DNA"/>
</dbReference>